<dbReference type="PRINTS" id="PR00411">
    <property type="entry name" value="PNDRDTASEI"/>
</dbReference>
<dbReference type="PANTHER" id="PTHR43014">
    <property type="entry name" value="MERCURIC REDUCTASE"/>
    <property type="match status" value="1"/>
</dbReference>
<dbReference type="SUPFAM" id="SSF55424">
    <property type="entry name" value="FAD/NAD-linked reductases, dimerisation (C-terminal) domain"/>
    <property type="match status" value="1"/>
</dbReference>
<dbReference type="PRINTS" id="PR00368">
    <property type="entry name" value="FADPNR"/>
</dbReference>
<reference evidence="8" key="1">
    <citation type="journal article" date="2019" name="Int. J. Syst. Evol. Microbiol.">
        <title>The Global Catalogue of Microorganisms (GCM) 10K type strain sequencing project: providing services to taxonomists for standard genome sequencing and annotation.</title>
        <authorList>
            <consortium name="The Broad Institute Genomics Platform"/>
            <consortium name="The Broad Institute Genome Sequencing Center for Infectious Disease"/>
            <person name="Wu L."/>
            <person name="Ma J."/>
        </authorList>
    </citation>
    <scope>NUCLEOTIDE SEQUENCE [LARGE SCALE GENOMIC DNA]</scope>
    <source>
        <strain evidence="8">CGMCC 1.11013</strain>
    </source>
</reference>
<protein>
    <submittedName>
        <fullName evidence="7">Dihydrolipoyl dehydrogenase</fullName>
    </submittedName>
</protein>
<dbReference type="Proteomes" id="UP000597138">
    <property type="component" value="Unassembled WGS sequence"/>
</dbReference>
<organism evidence="7 8">
    <name type="scientific">Caballeronia grimmiae</name>
    <dbReference type="NCBI Taxonomy" id="1071679"/>
    <lineage>
        <taxon>Bacteria</taxon>
        <taxon>Pseudomonadati</taxon>
        <taxon>Pseudomonadota</taxon>
        <taxon>Betaproteobacteria</taxon>
        <taxon>Burkholderiales</taxon>
        <taxon>Burkholderiaceae</taxon>
        <taxon>Caballeronia</taxon>
    </lineage>
</organism>
<proteinExistence type="inferred from homology"/>
<dbReference type="PANTHER" id="PTHR43014:SF4">
    <property type="entry name" value="PYRIDINE NUCLEOTIDE-DISULFIDE OXIDOREDUCTASE RCLA-RELATED"/>
    <property type="match status" value="1"/>
</dbReference>
<dbReference type="Pfam" id="PF02852">
    <property type="entry name" value="Pyr_redox_dim"/>
    <property type="match status" value="1"/>
</dbReference>
<evidence type="ECO:0000256" key="1">
    <source>
        <dbReference type="ARBA" id="ARBA00001974"/>
    </source>
</evidence>
<comment type="similarity">
    <text evidence="2">Belongs to the class-I pyridine nucleotide-disulfide oxidoreductase family.</text>
</comment>
<evidence type="ECO:0000256" key="2">
    <source>
        <dbReference type="ARBA" id="ARBA00007532"/>
    </source>
</evidence>
<dbReference type="NCBIfam" id="NF004939">
    <property type="entry name" value="PRK06292.1-1"/>
    <property type="match status" value="1"/>
</dbReference>
<dbReference type="Pfam" id="PF07992">
    <property type="entry name" value="Pyr_redox_2"/>
    <property type="match status" value="1"/>
</dbReference>
<comment type="caution">
    <text evidence="7">The sequence shown here is derived from an EMBL/GenBank/DDBJ whole genome shotgun (WGS) entry which is preliminary data.</text>
</comment>
<sequence>MRPNGNGGLMQTIEVDVAVIGAGTAGMAAFRAARDAGAKAVLIEGGELGTTCARVGCMPSKLLLAAANGLHDARALEPRGIGGGDALQADSARVMDYVRRERDHFVSGVIEETRDFPEGSLLRGQARFESPGCLMVGANTRVDGKRVVIATGASPSIPDELRVFGDKLITSDDLFELRSLPKRIAVFGAGPLALELGQALSRLSVDVFMFGKGGSVAALSDTPVRDALTAALQSEFYFDPDAKIDEMSLEDGQPTLRFTSPDGAKRTERFDLVLAATGRAPNLKPLALDKAGIELNDKGVPLFDETTMQCGESAIFIAGDCDGTRPWLHDAADEGKLAGDNAARFPDVQAVKRKVPFSIVFCEPQAVVVGASYDSLDTQMTVTGEASFETQGRSRVMRQNRGLLHVYADAKTGTLRGAQGCGPAMEHLGHLLAWAIQLELTLDDALKLPFYHPVVEEGLRTALKDADKKCYEERAETPPGLPSAAGC</sequence>
<dbReference type="InterPro" id="IPR001100">
    <property type="entry name" value="Pyr_nuc-diS_OxRdtase"/>
</dbReference>
<dbReference type="Gene3D" id="3.50.50.60">
    <property type="entry name" value="FAD/NAD(P)-binding domain"/>
    <property type="match status" value="3"/>
</dbReference>
<dbReference type="SUPFAM" id="SSF51905">
    <property type="entry name" value="FAD/NAD(P)-binding domain"/>
    <property type="match status" value="1"/>
</dbReference>
<accession>A0ABQ1RDZ9</accession>
<keyword evidence="4" id="KW-0274">FAD</keyword>
<evidence type="ECO:0000259" key="6">
    <source>
        <dbReference type="Pfam" id="PF07992"/>
    </source>
</evidence>
<dbReference type="Gene3D" id="1.10.287.990">
    <property type="entry name" value="Fe,Mn superoxide dismutase (SOD) domain"/>
    <property type="match status" value="1"/>
</dbReference>
<dbReference type="InterPro" id="IPR036324">
    <property type="entry name" value="Mn/Fe_SOD_N_sf"/>
</dbReference>
<evidence type="ECO:0000256" key="4">
    <source>
        <dbReference type="ARBA" id="ARBA00022827"/>
    </source>
</evidence>
<dbReference type="EMBL" id="BMEG01000002">
    <property type="protein sequence ID" value="GGD65243.1"/>
    <property type="molecule type" value="Genomic_DNA"/>
</dbReference>
<feature type="domain" description="FAD/NAD(P)-binding" evidence="6">
    <location>
        <begin position="16"/>
        <end position="332"/>
    </location>
</feature>
<keyword evidence="8" id="KW-1185">Reference proteome</keyword>
<keyword evidence="3" id="KW-0285">Flavoprotein</keyword>
<evidence type="ECO:0000256" key="3">
    <source>
        <dbReference type="ARBA" id="ARBA00022630"/>
    </source>
</evidence>
<comment type="cofactor">
    <cofactor evidence="1">
        <name>FAD</name>
        <dbReference type="ChEBI" id="CHEBI:57692"/>
    </cofactor>
</comment>
<gene>
    <name evidence="7" type="ORF">GCM10010985_19260</name>
</gene>
<evidence type="ECO:0000313" key="7">
    <source>
        <dbReference type="EMBL" id="GGD65243.1"/>
    </source>
</evidence>
<dbReference type="InterPro" id="IPR004099">
    <property type="entry name" value="Pyr_nucl-diS_OxRdtase_dimer"/>
</dbReference>
<dbReference type="InterPro" id="IPR016156">
    <property type="entry name" value="FAD/NAD-linked_Rdtase_dimer_sf"/>
</dbReference>
<dbReference type="PIRSF" id="PIRSF000350">
    <property type="entry name" value="Mercury_reductase_MerA"/>
    <property type="match status" value="1"/>
</dbReference>
<name>A0ABQ1RDZ9_9BURK</name>
<dbReference type="Gene3D" id="3.30.390.30">
    <property type="match status" value="1"/>
</dbReference>
<dbReference type="InterPro" id="IPR036188">
    <property type="entry name" value="FAD/NAD-bd_sf"/>
</dbReference>
<evidence type="ECO:0000259" key="5">
    <source>
        <dbReference type="Pfam" id="PF02852"/>
    </source>
</evidence>
<feature type="domain" description="Pyridine nucleotide-disulphide oxidoreductase dimerisation" evidence="5">
    <location>
        <begin position="358"/>
        <end position="462"/>
    </location>
</feature>
<evidence type="ECO:0000313" key="8">
    <source>
        <dbReference type="Proteomes" id="UP000597138"/>
    </source>
</evidence>
<dbReference type="InterPro" id="IPR023753">
    <property type="entry name" value="FAD/NAD-binding_dom"/>
</dbReference>